<keyword evidence="4" id="KW-0378">Hydrolase</keyword>
<dbReference type="RefSeq" id="XP_022986842.1">
    <property type="nucleotide sequence ID" value="XM_023131074.1"/>
</dbReference>
<dbReference type="AlphaFoldDB" id="A0A6J1JH80"/>
<dbReference type="RefSeq" id="XP_022986846.1">
    <property type="nucleotide sequence ID" value="XM_023131078.1"/>
</dbReference>
<dbReference type="GO" id="GO:0008033">
    <property type="term" value="P:tRNA processing"/>
    <property type="evidence" value="ECO:0007669"/>
    <property type="project" value="UniProtKB-KW"/>
</dbReference>
<dbReference type="Pfam" id="PF01876">
    <property type="entry name" value="RNase_P_p30"/>
    <property type="match status" value="1"/>
</dbReference>
<organism evidence="7 11">
    <name type="scientific">Cucurbita maxima</name>
    <name type="common">Pumpkin</name>
    <name type="synonym">Winter squash</name>
    <dbReference type="NCBI Taxonomy" id="3661"/>
    <lineage>
        <taxon>Eukaryota</taxon>
        <taxon>Viridiplantae</taxon>
        <taxon>Streptophyta</taxon>
        <taxon>Embryophyta</taxon>
        <taxon>Tracheophyta</taxon>
        <taxon>Spermatophyta</taxon>
        <taxon>Magnoliopsida</taxon>
        <taxon>eudicotyledons</taxon>
        <taxon>Gunneridae</taxon>
        <taxon>Pentapetalae</taxon>
        <taxon>rosids</taxon>
        <taxon>fabids</taxon>
        <taxon>Cucurbitales</taxon>
        <taxon>Cucurbitaceae</taxon>
        <taxon>Cucurbiteae</taxon>
        <taxon>Cucurbita</taxon>
    </lineage>
</organism>
<dbReference type="RefSeq" id="XP_022986843.1">
    <property type="nucleotide sequence ID" value="XM_023131075.1"/>
</dbReference>
<evidence type="ECO:0000313" key="8">
    <source>
        <dbReference type="RefSeq" id="XP_022986840.1"/>
    </source>
</evidence>
<dbReference type="GeneID" id="111484461"/>
<evidence type="ECO:0000256" key="6">
    <source>
        <dbReference type="SAM" id="MobiDB-lite"/>
    </source>
</evidence>
<dbReference type="RefSeq" id="XP_022986840.1">
    <property type="nucleotide sequence ID" value="XM_023131072.1"/>
</dbReference>
<dbReference type="KEGG" id="cmax:111484461"/>
<dbReference type="OrthoDB" id="17948at2759"/>
<evidence type="ECO:0000313" key="12">
    <source>
        <dbReference type="RefSeq" id="XP_022986845.1"/>
    </source>
</evidence>
<evidence type="ECO:0000313" key="7">
    <source>
        <dbReference type="Proteomes" id="UP000504608"/>
    </source>
</evidence>
<evidence type="ECO:0000313" key="9">
    <source>
        <dbReference type="RefSeq" id="XP_022986842.1"/>
    </source>
</evidence>
<dbReference type="RefSeq" id="XP_022986845.1">
    <property type="nucleotide sequence ID" value="XM_023131077.1"/>
</dbReference>
<dbReference type="InterPro" id="IPR002738">
    <property type="entry name" value="RNase_P_p30"/>
</dbReference>
<dbReference type="GO" id="GO:0005655">
    <property type="term" value="C:nucleolar ribonuclease P complex"/>
    <property type="evidence" value="ECO:0007669"/>
    <property type="project" value="TreeGrafter"/>
</dbReference>
<dbReference type="RefSeq" id="XP_022986844.1">
    <property type="nucleotide sequence ID" value="XM_023131076.1"/>
</dbReference>
<gene>
    <name evidence="8 9 10 11 12 13" type="primary">LOC111484461</name>
</gene>
<dbReference type="PANTHER" id="PTHR13031:SF0">
    <property type="entry name" value="RIBONUCLEASE P PROTEIN SUBUNIT P30"/>
    <property type="match status" value="1"/>
</dbReference>
<dbReference type="PANTHER" id="PTHR13031">
    <property type="entry name" value="RIBONUCLEASE P SUBUNIT P30"/>
    <property type="match status" value="1"/>
</dbReference>
<dbReference type="FunFam" id="3.20.20.140:FF:000044">
    <property type="entry name" value="Polymerase/histidinol phosphatase-like protein"/>
    <property type="match status" value="1"/>
</dbReference>
<evidence type="ECO:0000256" key="2">
    <source>
        <dbReference type="ARBA" id="ARBA00007331"/>
    </source>
</evidence>
<sequence>MGFFDLNIPYDEHSSSSSSSSSSSRNRIRIVAKLMELGYSGIAYNRTVKGVMSDRDRCSIPLLNVSSLHSILPSFSASVEFHRDLLGVPRSSRFRQYTRLTISVNSLHEVMAVNSDNLILKTYDLIAVKPHNQYSFEQACEKLEIDIIAIDFAEKLPFSLKQGTIKSAIQRGVYFEIMYSDLLSDVHDRRQTISAAKILVDWTKGKNLILSSAAPSVNEIRGPYDVANLSSLLGVSMECAKAAVSKNSRNLIANALKRKQFYKETIPVERISSDDKLDLNDPLSADLFKWDPISGGAGDFLLDDIAKSFAASNEKLGGVKAIDFNSVIDDVPPQGFLVKNVISGSKAKLLSNEKGKSIVEEIAQPKTSKLEEPIEMDIDNVQLKNPLPSSVLSAVSANELLNSPTSTRDVSAVVFGNDRKEISKMEAVDSHQYEYGLKSSDILTGSENILRDKTSTNLVSEDQKNVIMDGTFTAEECLLDARLGKPGDVAMADCQVSPLGLKDDHLISIRQQTSEVLMEEQNSGEADPEITQPPSDQ</sequence>
<evidence type="ECO:0000256" key="4">
    <source>
        <dbReference type="ARBA" id="ARBA00022801"/>
    </source>
</evidence>
<evidence type="ECO:0000313" key="11">
    <source>
        <dbReference type="RefSeq" id="XP_022986844.1"/>
    </source>
</evidence>
<dbReference type="Gene3D" id="3.20.20.140">
    <property type="entry name" value="Metal-dependent hydrolases"/>
    <property type="match status" value="1"/>
</dbReference>
<feature type="region of interest" description="Disordered" evidence="6">
    <location>
        <begin position="1"/>
        <end position="22"/>
    </location>
</feature>
<dbReference type="GO" id="GO:0016787">
    <property type="term" value="F:hydrolase activity"/>
    <property type="evidence" value="ECO:0007669"/>
    <property type="project" value="UniProtKB-KW"/>
</dbReference>
<evidence type="ECO:0000256" key="5">
    <source>
        <dbReference type="ARBA" id="ARBA00023242"/>
    </source>
</evidence>
<name>A0A6J1JH80_CUCMA</name>
<evidence type="ECO:0000256" key="1">
    <source>
        <dbReference type="ARBA" id="ARBA00004123"/>
    </source>
</evidence>
<keyword evidence="3" id="KW-0819">tRNA processing</keyword>
<evidence type="ECO:0000313" key="13">
    <source>
        <dbReference type="RefSeq" id="XP_022986846.1"/>
    </source>
</evidence>
<accession>A0A6J1JH80</accession>
<dbReference type="SUPFAM" id="SSF89550">
    <property type="entry name" value="PHP domain-like"/>
    <property type="match status" value="1"/>
</dbReference>
<dbReference type="InterPro" id="IPR016195">
    <property type="entry name" value="Pol/histidinol_Pase-like"/>
</dbReference>
<feature type="region of interest" description="Disordered" evidence="6">
    <location>
        <begin position="515"/>
        <end position="537"/>
    </location>
</feature>
<dbReference type="GO" id="GO:0003723">
    <property type="term" value="F:RNA binding"/>
    <property type="evidence" value="ECO:0007669"/>
    <property type="project" value="TreeGrafter"/>
</dbReference>
<keyword evidence="5" id="KW-0539">Nucleus</keyword>
<keyword evidence="7" id="KW-1185">Reference proteome</keyword>
<reference evidence="8 9" key="1">
    <citation type="submission" date="2025-04" db="UniProtKB">
        <authorList>
            <consortium name="RefSeq"/>
        </authorList>
    </citation>
    <scope>IDENTIFICATION</scope>
    <source>
        <tissue evidence="8 9">Young leaves</tissue>
    </source>
</reference>
<dbReference type="Proteomes" id="UP000504608">
    <property type="component" value="Unplaced"/>
</dbReference>
<evidence type="ECO:0000313" key="10">
    <source>
        <dbReference type="RefSeq" id="XP_022986843.1"/>
    </source>
</evidence>
<protein>
    <submittedName>
        <fullName evidence="8 9">Uncharacterized protein LOC111484461</fullName>
    </submittedName>
</protein>
<comment type="similarity">
    <text evidence="2">Belongs to the eukaryotic/archaeal RNase P protein component 3 family.</text>
</comment>
<comment type="subcellular location">
    <subcellularLocation>
        <location evidence="1">Nucleus</location>
    </subcellularLocation>
</comment>
<feature type="compositionally biased region" description="Polar residues" evidence="6">
    <location>
        <begin position="515"/>
        <end position="524"/>
    </location>
</feature>
<proteinExistence type="inferred from homology"/>
<evidence type="ECO:0000256" key="3">
    <source>
        <dbReference type="ARBA" id="ARBA00022694"/>
    </source>
</evidence>